<dbReference type="STRING" id="520767.ATZ99_12320"/>
<dbReference type="OrthoDB" id="3199616at2"/>
<dbReference type="Gene3D" id="3.40.50.2000">
    <property type="entry name" value="Glycogen Phosphorylase B"/>
    <property type="match status" value="2"/>
</dbReference>
<dbReference type="Pfam" id="PF00534">
    <property type="entry name" value="Glycos_transf_1"/>
    <property type="match status" value="1"/>
</dbReference>
<evidence type="ECO:0000259" key="1">
    <source>
        <dbReference type="Pfam" id="PF00534"/>
    </source>
</evidence>
<dbReference type="PANTHER" id="PTHR12526">
    <property type="entry name" value="GLYCOSYLTRANSFERASE"/>
    <property type="match status" value="1"/>
</dbReference>
<proteinExistence type="predicted"/>
<dbReference type="RefSeq" id="WP_068748365.1">
    <property type="nucleotide sequence ID" value="NZ_LOHZ01000028.1"/>
</dbReference>
<gene>
    <name evidence="3" type="primary">mshA</name>
    <name evidence="3" type="ORF">ATZ99_12320</name>
</gene>
<dbReference type="InterPro" id="IPR028098">
    <property type="entry name" value="Glyco_trans_4-like_N"/>
</dbReference>
<feature type="domain" description="Glycosyltransferase subfamily 4-like N-terminal" evidence="2">
    <location>
        <begin position="14"/>
        <end position="160"/>
    </location>
</feature>
<evidence type="ECO:0000259" key="2">
    <source>
        <dbReference type="Pfam" id="PF13439"/>
    </source>
</evidence>
<dbReference type="CDD" id="cd03801">
    <property type="entry name" value="GT4_PimA-like"/>
    <property type="match status" value="1"/>
</dbReference>
<keyword evidence="3" id="KW-0808">Transferase</keyword>
<accession>A0A162MJC2</accession>
<reference evidence="3 4" key="1">
    <citation type="submission" date="2015-12" db="EMBL/GenBank/DDBJ databases">
        <title>Draft genome of Thermovenabulum gondwanense isolated from a red thermophilic microbial mat colonisisng an outflow channel of a bore well.</title>
        <authorList>
            <person name="Patel B.K."/>
        </authorList>
    </citation>
    <scope>NUCLEOTIDE SEQUENCE [LARGE SCALE GENOMIC DNA]</scope>
    <source>
        <strain evidence="3 4">R270</strain>
    </source>
</reference>
<dbReference type="EMBL" id="LOHZ01000028">
    <property type="protein sequence ID" value="KYO66350.1"/>
    <property type="molecule type" value="Genomic_DNA"/>
</dbReference>
<dbReference type="EC" id="2.4.1.250" evidence="3"/>
<evidence type="ECO:0000313" key="4">
    <source>
        <dbReference type="Proteomes" id="UP000075737"/>
    </source>
</evidence>
<comment type="caution">
    <text evidence="3">The sequence shown here is derived from an EMBL/GenBank/DDBJ whole genome shotgun (WGS) entry which is preliminary data.</text>
</comment>
<dbReference type="AlphaFoldDB" id="A0A162MJC2"/>
<dbReference type="InterPro" id="IPR001296">
    <property type="entry name" value="Glyco_trans_1"/>
</dbReference>
<dbReference type="Pfam" id="PF13439">
    <property type="entry name" value="Glyco_transf_4"/>
    <property type="match status" value="1"/>
</dbReference>
<sequence length="361" mass="40888">MDKKVLIVVRQCTGGMRTHINLLVEGLMKENFTIFLAGPKDILHPNLDGNVEKFFEISLKNVYNIKECLKILILILHIIKKEKIHLIHSHGFLATLICIFVKYLSGVRLVATIHNIPKGHPICLFFLKKCDLVIAVSEAVKNELIFRYRLSKNKICVIYNSLPEYKISSNIYALNPLFSSKIKVLCPSRLTREKGVDVLIKAAKILKDELNLTPKDIKFYIAGNGPEEKKLKKLSVKLDLGDYIVFLGQLENIYEVMSRCDILVLPSRMEGFGISLLEAFSLKKAVIASNTGGIPEIIKDMENGLLFKNQDPLSLALCLKKIIKNPGLAYKLAEAGYDTLPKKFDYNTMIKKIIYCYETLL</sequence>
<protein>
    <submittedName>
        <fullName evidence="3">D-inositol 3-phosphate glycosyltransferase</fullName>
        <ecNumber evidence="3">2.4.1.250</ecNumber>
    </submittedName>
</protein>
<keyword evidence="3" id="KW-0328">Glycosyltransferase</keyword>
<dbReference type="SUPFAM" id="SSF53756">
    <property type="entry name" value="UDP-Glycosyltransferase/glycogen phosphorylase"/>
    <property type="match status" value="1"/>
</dbReference>
<organism evidence="3 4">
    <name type="scientific">Thermovenabulum gondwanense</name>
    <dbReference type="NCBI Taxonomy" id="520767"/>
    <lineage>
        <taxon>Bacteria</taxon>
        <taxon>Bacillati</taxon>
        <taxon>Bacillota</taxon>
        <taxon>Clostridia</taxon>
        <taxon>Thermosediminibacterales</taxon>
        <taxon>Thermosediminibacteraceae</taxon>
        <taxon>Thermovenabulum</taxon>
    </lineage>
</organism>
<evidence type="ECO:0000313" key="3">
    <source>
        <dbReference type="EMBL" id="KYO66350.1"/>
    </source>
</evidence>
<keyword evidence="4" id="KW-1185">Reference proteome</keyword>
<dbReference type="GO" id="GO:0102710">
    <property type="term" value="F:D-inositol-3-phosphate glycosyltransferase activity"/>
    <property type="evidence" value="ECO:0007669"/>
    <property type="project" value="UniProtKB-EC"/>
</dbReference>
<dbReference type="Proteomes" id="UP000075737">
    <property type="component" value="Unassembled WGS sequence"/>
</dbReference>
<name>A0A162MJC2_9FIRM</name>
<feature type="domain" description="Glycosyl transferase family 1" evidence="1">
    <location>
        <begin position="179"/>
        <end position="337"/>
    </location>
</feature>